<dbReference type="AlphaFoldDB" id="A0A540V764"/>
<proteinExistence type="predicted"/>
<comment type="caution">
    <text evidence="1">The sequence shown here is derived from an EMBL/GenBank/DDBJ whole genome shotgun (WGS) entry which is preliminary data.</text>
</comment>
<protein>
    <submittedName>
        <fullName evidence="1">Uncharacterized protein</fullName>
    </submittedName>
</protein>
<dbReference type="EMBL" id="VIFK01000635">
    <property type="protein sequence ID" value="TQE92596.1"/>
    <property type="molecule type" value="Genomic_DNA"/>
</dbReference>
<organism evidence="1 2">
    <name type="scientific">Spiribacter salinus</name>
    <dbReference type="NCBI Taxonomy" id="1335746"/>
    <lineage>
        <taxon>Bacteria</taxon>
        <taxon>Pseudomonadati</taxon>
        <taxon>Pseudomonadota</taxon>
        <taxon>Gammaproteobacteria</taxon>
        <taxon>Chromatiales</taxon>
        <taxon>Ectothiorhodospiraceae</taxon>
        <taxon>Spiribacter</taxon>
    </lineage>
</organism>
<accession>A0A540V764</accession>
<reference evidence="1 2" key="1">
    <citation type="submission" date="2019-06" db="EMBL/GenBank/DDBJ databases">
        <title>Metagenome assembled Genome of Spiribacter salinus SL48-SHIP from the microbial mat of Salt Lake 48 (Novosibirsk region, Russia).</title>
        <authorList>
            <person name="Shipova A."/>
            <person name="Rozanov A.S."/>
            <person name="Bryanskaya A.V."/>
            <person name="Peltek S.E."/>
        </authorList>
    </citation>
    <scope>NUCLEOTIDE SEQUENCE [LARGE SCALE GENOMIC DNA]</scope>
    <source>
        <strain evidence="1">SL48-SHIP-2</strain>
    </source>
</reference>
<sequence length="98" mass="11558">MEALEVMPKRSNRKLRSPFKLTPQALREWHALQDEVGGTFRGLDLNEYKIWKLAVIAEHAADWRRRRIDNKMLDVLRYDRQKFGLPPLPPPLPERKAA</sequence>
<name>A0A540V764_9GAMM</name>
<evidence type="ECO:0000313" key="1">
    <source>
        <dbReference type="EMBL" id="TQE92596.1"/>
    </source>
</evidence>
<evidence type="ECO:0000313" key="2">
    <source>
        <dbReference type="Proteomes" id="UP000315400"/>
    </source>
</evidence>
<gene>
    <name evidence="1" type="ORF">FKY71_19695</name>
</gene>
<dbReference type="Proteomes" id="UP000315400">
    <property type="component" value="Unassembled WGS sequence"/>
</dbReference>